<name>A0A502C9T8_9GAMM</name>
<dbReference type="Proteomes" id="UP000319486">
    <property type="component" value="Unassembled WGS sequence"/>
</dbReference>
<dbReference type="SUPFAM" id="SSF55298">
    <property type="entry name" value="YjgF-like"/>
    <property type="match status" value="1"/>
</dbReference>
<dbReference type="RefSeq" id="WP_140652016.1">
    <property type="nucleotide sequence ID" value="NZ_RCZO01000005.1"/>
</dbReference>
<accession>A0A502C9T8</accession>
<gene>
    <name evidence="2" type="ORF">EAH88_09600</name>
</gene>
<protein>
    <submittedName>
        <fullName evidence="2">RidA family protein</fullName>
    </submittedName>
</protein>
<organism evidence="2 3">
    <name type="scientific">Rhodanobacter glycinis</name>
    <dbReference type="NCBI Taxonomy" id="582702"/>
    <lineage>
        <taxon>Bacteria</taxon>
        <taxon>Pseudomonadati</taxon>
        <taxon>Pseudomonadota</taxon>
        <taxon>Gammaproteobacteria</taxon>
        <taxon>Lysobacterales</taxon>
        <taxon>Rhodanobacteraceae</taxon>
        <taxon>Rhodanobacter</taxon>
    </lineage>
</organism>
<dbReference type="InterPro" id="IPR035959">
    <property type="entry name" value="RutC-like_sf"/>
</dbReference>
<reference evidence="2 3" key="1">
    <citation type="journal article" date="2019" name="Environ. Microbiol.">
        <title>Species interactions and distinct microbial communities in high Arctic permafrost affected cryosols are associated with the CH4 and CO2 gas fluxes.</title>
        <authorList>
            <person name="Altshuler I."/>
            <person name="Hamel J."/>
            <person name="Turney S."/>
            <person name="Magnuson E."/>
            <person name="Levesque R."/>
            <person name="Greer C."/>
            <person name="Whyte L.G."/>
        </authorList>
    </citation>
    <scope>NUCLEOTIDE SEQUENCE [LARGE SCALE GENOMIC DNA]</scope>
    <source>
        <strain evidence="2 3">S13Y</strain>
    </source>
</reference>
<dbReference type="PANTHER" id="PTHR43760">
    <property type="entry name" value="ENDORIBONUCLEASE-RELATED"/>
    <property type="match status" value="1"/>
</dbReference>
<evidence type="ECO:0000313" key="2">
    <source>
        <dbReference type="EMBL" id="TPG08501.1"/>
    </source>
</evidence>
<comment type="caution">
    <text evidence="2">The sequence shown here is derived from an EMBL/GenBank/DDBJ whole genome shotgun (WGS) entry which is preliminary data.</text>
</comment>
<dbReference type="EMBL" id="RCZO01000005">
    <property type="protein sequence ID" value="TPG08501.1"/>
    <property type="molecule type" value="Genomic_DNA"/>
</dbReference>
<evidence type="ECO:0000259" key="1">
    <source>
        <dbReference type="Pfam" id="PF14588"/>
    </source>
</evidence>
<feature type="domain" description="Endoribonuclease L-PSP/chorismate mutase-like" evidence="1">
    <location>
        <begin position="5"/>
        <end position="147"/>
    </location>
</feature>
<dbReference type="PANTHER" id="PTHR43760:SF1">
    <property type="entry name" value="ENDORIBONUCLEASE L-PSP_CHORISMATE MUTASE-LIKE DOMAIN-CONTAINING PROTEIN"/>
    <property type="match status" value="1"/>
</dbReference>
<proteinExistence type="predicted"/>
<sequence length="161" mass="17534">MCEIEDRLLAAGLALPPPLKVPVGIRLPFSEVQRFGTRVLISGHGPQEPSGEIHSSGKLGTDLSIEQGYQAARLVALSMLGSLKRELGSLDRVTRWVRVFGMVNSSPTFCDHPAVINGFSDLIISLYGRTRGMHVRSAVGMVQLPFNIPVEVEAEVEVRDD</sequence>
<evidence type="ECO:0000313" key="3">
    <source>
        <dbReference type="Proteomes" id="UP000319486"/>
    </source>
</evidence>
<dbReference type="AlphaFoldDB" id="A0A502C9T8"/>
<dbReference type="Gene3D" id="3.30.1330.40">
    <property type="entry name" value="RutC-like"/>
    <property type="match status" value="1"/>
</dbReference>
<dbReference type="Pfam" id="PF14588">
    <property type="entry name" value="YjgF_endoribonc"/>
    <property type="match status" value="1"/>
</dbReference>
<keyword evidence="3" id="KW-1185">Reference proteome</keyword>
<dbReference type="CDD" id="cd02199">
    <property type="entry name" value="YjgF_YER057c_UK114_like_1"/>
    <property type="match status" value="1"/>
</dbReference>
<dbReference type="InterPro" id="IPR013813">
    <property type="entry name" value="Endoribo_LPSP/chorism_mut-like"/>
</dbReference>